<reference evidence="10" key="1">
    <citation type="journal article" date="2016" name="Genome Announc.">
        <title>Draft genome sequences of fungus Aspergillus calidoustus.</title>
        <authorList>
            <person name="Horn F."/>
            <person name="Linde J."/>
            <person name="Mattern D.J."/>
            <person name="Walther G."/>
            <person name="Guthke R."/>
            <person name="Scherlach K."/>
            <person name="Martin K."/>
            <person name="Brakhage A.A."/>
            <person name="Petzke L."/>
            <person name="Valiante V."/>
        </authorList>
    </citation>
    <scope>NUCLEOTIDE SEQUENCE [LARGE SCALE GENOMIC DNA]</scope>
    <source>
        <strain evidence="10">SF006504</strain>
    </source>
</reference>
<name>A0A0U5GK03_ASPCI</name>
<evidence type="ECO:0000256" key="7">
    <source>
        <dbReference type="ARBA" id="ARBA00047899"/>
    </source>
</evidence>
<keyword evidence="6" id="KW-0067">ATP-binding</keyword>
<keyword evidence="3" id="KW-0808">Transferase</keyword>
<dbReference type="GO" id="GO:0050684">
    <property type="term" value="P:regulation of mRNA processing"/>
    <property type="evidence" value="ECO:0007669"/>
    <property type="project" value="TreeGrafter"/>
</dbReference>
<evidence type="ECO:0000256" key="6">
    <source>
        <dbReference type="ARBA" id="ARBA00022840"/>
    </source>
</evidence>
<evidence type="ECO:0000256" key="2">
    <source>
        <dbReference type="ARBA" id="ARBA00022527"/>
    </source>
</evidence>
<keyword evidence="4" id="KW-0547">Nucleotide-binding</keyword>
<dbReference type="PANTHER" id="PTHR47634">
    <property type="entry name" value="PROTEIN KINASE DOMAIN-CONTAINING PROTEIN-RELATED"/>
    <property type="match status" value="1"/>
</dbReference>
<evidence type="ECO:0000313" key="9">
    <source>
        <dbReference type="EMBL" id="CEL10255.1"/>
    </source>
</evidence>
<dbReference type="EMBL" id="CDMC01000017">
    <property type="protein sequence ID" value="CEL10255.1"/>
    <property type="molecule type" value="Genomic_DNA"/>
</dbReference>
<evidence type="ECO:0000256" key="3">
    <source>
        <dbReference type="ARBA" id="ARBA00022679"/>
    </source>
</evidence>
<evidence type="ECO:0000256" key="5">
    <source>
        <dbReference type="ARBA" id="ARBA00022777"/>
    </source>
</evidence>
<dbReference type="OMA" id="NWIRGVE"/>
<proteinExistence type="predicted"/>
<keyword evidence="2" id="KW-0723">Serine/threonine-protein kinase</keyword>
<organism evidence="9 10">
    <name type="scientific">Aspergillus calidoustus</name>
    <dbReference type="NCBI Taxonomy" id="454130"/>
    <lineage>
        <taxon>Eukaryota</taxon>
        <taxon>Fungi</taxon>
        <taxon>Dikarya</taxon>
        <taxon>Ascomycota</taxon>
        <taxon>Pezizomycotina</taxon>
        <taxon>Eurotiomycetes</taxon>
        <taxon>Eurotiomycetidae</taxon>
        <taxon>Eurotiales</taxon>
        <taxon>Aspergillaceae</taxon>
        <taxon>Aspergillus</taxon>
        <taxon>Aspergillus subgen. Nidulantes</taxon>
    </lineage>
</organism>
<dbReference type="OrthoDB" id="5979581at2759"/>
<dbReference type="SUPFAM" id="SSF56112">
    <property type="entry name" value="Protein kinase-like (PK-like)"/>
    <property type="match status" value="1"/>
</dbReference>
<dbReference type="STRING" id="454130.A0A0U5GK03"/>
<keyword evidence="5" id="KW-0418">Kinase</keyword>
<dbReference type="GO" id="GO:0004674">
    <property type="term" value="F:protein serine/threonine kinase activity"/>
    <property type="evidence" value="ECO:0007669"/>
    <property type="project" value="UniProtKB-KW"/>
</dbReference>
<dbReference type="EC" id="2.7.11.1" evidence="1"/>
<comment type="catalytic activity">
    <reaction evidence="7">
        <text>L-threonyl-[protein] + ATP = O-phospho-L-threonyl-[protein] + ADP + H(+)</text>
        <dbReference type="Rhea" id="RHEA:46608"/>
        <dbReference type="Rhea" id="RHEA-COMP:11060"/>
        <dbReference type="Rhea" id="RHEA-COMP:11605"/>
        <dbReference type="ChEBI" id="CHEBI:15378"/>
        <dbReference type="ChEBI" id="CHEBI:30013"/>
        <dbReference type="ChEBI" id="CHEBI:30616"/>
        <dbReference type="ChEBI" id="CHEBI:61977"/>
        <dbReference type="ChEBI" id="CHEBI:456216"/>
        <dbReference type="EC" id="2.7.11.1"/>
    </reaction>
</comment>
<dbReference type="PANTHER" id="PTHR47634:SF9">
    <property type="entry name" value="PROTEIN KINASE DOMAIN-CONTAINING PROTEIN-RELATED"/>
    <property type="match status" value="1"/>
</dbReference>
<comment type="catalytic activity">
    <reaction evidence="8">
        <text>L-seryl-[protein] + ATP = O-phospho-L-seryl-[protein] + ADP + H(+)</text>
        <dbReference type="Rhea" id="RHEA:17989"/>
        <dbReference type="Rhea" id="RHEA-COMP:9863"/>
        <dbReference type="Rhea" id="RHEA-COMP:11604"/>
        <dbReference type="ChEBI" id="CHEBI:15378"/>
        <dbReference type="ChEBI" id="CHEBI:29999"/>
        <dbReference type="ChEBI" id="CHEBI:30616"/>
        <dbReference type="ChEBI" id="CHEBI:83421"/>
        <dbReference type="ChEBI" id="CHEBI:456216"/>
        <dbReference type="EC" id="2.7.11.1"/>
    </reaction>
</comment>
<gene>
    <name evidence="9" type="ORF">ASPCAL13377</name>
</gene>
<dbReference type="GO" id="GO:0000245">
    <property type="term" value="P:spliceosomal complex assembly"/>
    <property type="evidence" value="ECO:0007669"/>
    <property type="project" value="TreeGrafter"/>
</dbReference>
<dbReference type="Proteomes" id="UP000054771">
    <property type="component" value="Unassembled WGS sequence"/>
</dbReference>
<evidence type="ECO:0000313" key="10">
    <source>
        <dbReference type="Proteomes" id="UP000054771"/>
    </source>
</evidence>
<evidence type="ECO:0000256" key="1">
    <source>
        <dbReference type="ARBA" id="ARBA00012513"/>
    </source>
</evidence>
<sequence>MTEDEPIAYNWIRGVESIERYTPGGYHPVMVGDTLHKRYRIVDKLGSGGYSTVWLAHDDKLDAYVAPKVCIADAPPPRDKGAESVACL</sequence>
<dbReference type="InterPro" id="IPR051334">
    <property type="entry name" value="SRPK"/>
</dbReference>
<evidence type="ECO:0000256" key="8">
    <source>
        <dbReference type="ARBA" id="ARBA00048679"/>
    </source>
</evidence>
<evidence type="ECO:0000256" key="4">
    <source>
        <dbReference type="ARBA" id="ARBA00022741"/>
    </source>
</evidence>
<dbReference type="InterPro" id="IPR011009">
    <property type="entry name" value="Kinase-like_dom_sf"/>
</dbReference>
<dbReference type="AlphaFoldDB" id="A0A0U5GK03"/>
<accession>A0A0U5GK03</accession>
<protein>
    <recommendedName>
        <fullName evidence="1">non-specific serine/threonine protein kinase</fullName>
        <ecNumber evidence="1">2.7.11.1</ecNumber>
    </recommendedName>
</protein>
<dbReference type="GO" id="GO:0005524">
    <property type="term" value="F:ATP binding"/>
    <property type="evidence" value="ECO:0007669"/>
    <property type="project" value="UniProtKB-KW"/>
</dbReference>
<keyword evidence="10" id="KW-1185">Reference proteome</keyword>
<dbReference type="Gene3D" id="3.30.200.20">
    <property type="entry name" value="Phosphorylase Kinase, domain 1"/>
    <property type="match status" value="1"/>
</dbReference>